<dbReference type="VEuPathDB" id="MicrosporidiaDB:EDEG_03846"/>
<gene>
    <name evidence="3" type="ORF">EDEG_03846</name>
</gene>
<dbReference type="EMBL" id="AFBI03000133">
    <property type="protein sequence ID" value="EJW01613.1"/>
    <property type="molecule type" value="Genomic_DNA"/>
</dbReference>
<organism evidence="3 4">
    <name type="scientific">Edhazardia aedis (strain USNM 41457)</name>
    <name type="common">Microsporidian parasite</name>
    <dbReference type="NCBI Taxonomy" id="1003232"/>
    <lineage>
        <taxon>Eukaryota</taxon>
        <taxon>Fungi</taxon>
        <taxon>Fungi incertae sedis</taxon>
        <taxon>Microsporidia</taxon>
        <taxon>Edhazardia</taxon>
    </lineage>
</organism>
<protein>
    <submittedName>
        <fullName evidence="3">Uncharacterized protein</fullName>
    </submittedName>
</protein>
<feature type="compositionally biased region" description="Basic and acidic residues" evidence="1">
    <location>
        <begin position="91"/>
        <end position="104"/>
    </location>
</feature>
<dbReference type="AlphaFoldDB" id="J8ZPK8"/>
<comment type="caution">
    <text evidence="3">The sequence shown here is derived from an EMBL/GenBank/DDBJ whole genome shotgun (WGS) entry which is preliminary data.</text>
</comment>
<reference evidence="4" key="2">
    <citation type="submission" date="2015-07" db="EMBL/GenBank/DDBJ databases">
        <title>Contrasting host-pathogen interactions and genome evolution in two generalist and specialist microsporidian pathogens of mosquitoes.</title>
        <authorList>
            <consortium name="The Broad Institute Genomics Platform"/>
            <consortium name="The Broad Institute Genome Sequencing Center for Infectious Disease"/>
            <person name="Cuomo C.A."/>
            <person name="Sanscrainte N.D."/>
            <person name="Goldberg J.M."/>
            <person name="Heiman D."/>
            <person name="Young S."/>
            <person name="Zeng Q."/>
            <person name="Becnel J.J."/>
            <person name="Birren B.W."/>
        </authorList>
    </citation>
    <scope>NUCLEOTIDE SEQUENCE [LARGE SCALE GENOMIC DNA]</scope>
    <source>
        <strain evidence="4">USNM 41457</strain>
    </source>
</reference>
<dbReference type="HOGENOM" id="CLU_1468139_0_0_1"/>
<dbReference type="InParanoid" id="J8ZPK8"/>
<evidence type="ECO:0000256" key="1">
    <source>
        <dbReference type="SAM" id="MobiDB-lite"/>
    </source>
</evidence>
<feature type="region of interest" description="Disordered" evidence="1">
    <location>
        <begin position="77"/>
        <end position="104"/>
    </location>
</feature>
<feature type="compositionally biased region" description="Basic and acidic residues" evidence="1">
    <location>
        <begin position="1"/>
        <end position="10"/>
    </location>
</feature>
<proteinExistence type="predicted"/>
<evidence type="ECO:0000256" key="2">
    <source>
        <dbReference type="SAM" id="Phobius"/>
    </source>
</evidence>
<feature type="compositionally biased region" description="Polar residues" evidence="1">
    <location>
        <begin position="11"/>
        <end position="20"/>
    </location>
</feature>
<accession>J8ZPK8</accession>
<feature type="region of interest" description="Disordered" evidence="1">
    <location>
        <begin position="1"/>
        <end position="27"/>
    </location>
</feature>
<sequence length="184" mass="20551">MCDHSVDRDSNLLNDQNSTISQQTSLSSRDSSKTIWEKFLKFFKPNAAQTSEMEMVELKVITQKTSKSNRTLDAVIVEGSSSNAGGNNSKKQNDHKKIDDDQKIKKIRFSEGENEIETNDNLLSYGSNSGDDTNVPIANNSQQTDKESVVIRKPLKQMFNTFFDNIFNGSIICIGGLGIIIFFV</sequence>
<feature type="compositionally biased region" description="Low complexity" evidence="1">
    <location>
        <begin position="79"/>
        <end position="90"/>
    </location>
</feature>
<evidence type="ECO:0000313" key="4">
    <source>
        <dbReference type="Proteomes" id="UP000003163"/>
    </source>
</evidence>
<feature type="transmembrane region" description="Helical" evidence="2">
    <location>
        <begin position="162"/>
        <end position="183"/>
    </location>
</feature>
<reference evidence="3 4" key="1">
    <citation type="submission" date="2011-08" db="EMBL/GenBank/DDBJ databases">
        <authorList>
            <person name="Liu Z.J."/>
            <person name="Shi F.L."/>
            <person name="Lu J.Q."/>
            <person name="Li M."/>
            <person name="Wang Z.L."/>
        </authorList>
    </citation>
    <scope>NUCLEOTIDE SEQUENCE [LARGE SCALE GENOMIC DNA]</scope>
    <source>
        <strain evidence="3 4">USNM 41457</strain>
    </source>
</reference>
<keyword evidence="2" id="KW-1133">Transmembrane helix</keyword>
<keyword evidence="2" id="KW-0472">Membrane</keyword>
<keyword evidence="4" id="KW-1185">Reference proteome</keyword>
<keyword evidence="2" id="KW-0812">Transmembrane</keyword>
<evidence type="ECO:0000313" key="3">
    <source>
        <dbReference type="EMBL" id="EJW01613.1"/>
    </source>
</evidence>
<dbReference type="Proteomes" id="UP000003163">
    <property type="component" value="Unassembled WGS sequence"/>
</dbReference>
<name>J8ZPK8_EDHAE</name>